<dbReference type="WBParaSite" id="PSU_v2.g11672.t1">
    <property type="protein sequence ID" value="PSU_v2.g11672.t1"/>
    <property type="gene ID" value="PSU_v2.g11672"/>
</dbReference>
<evidence type="ECO:0000256" key="1">
    <source>
        <dbReference type="SAM" id="Phobius"/>
    </source>
</evidence>
<dbReference type="GO" id="GO:0004559">
    <property type="term" value="F:alpha-mannosidase activity"/>
    <property type="evidence" value="ECO:0007669"/>
    <property type="project" value="InterPro"/>
</dbReference>
<name>A0A914XYR1_9BILA</name>
<evidence type="ECO:0000259" key="2">
    <source>
        <dbReference type="Pfam" id="PF01074"/>
    </source>
</evidence>
<feature type="domain" description="Glycoside hydrolase family 38 N-terminal" evidence="2">
    <location>
        <begin position="178"/>
        <end position="290"/>
    </location>
</feature>
<keyword evidence="1" id="KW-1133">Transmembrane helix</keyword>
<keyword evidence="3" id="KW-1185">Reference proteome</keyword>
<dbReference type="InterPro" id="IPR050843">
    <property type="entry name" value="Glycosyl_Hydrlase_38"/>
</dbReference>
<sequence>MPRVNPQIALIAVLCAFVFVSFVLYNNVDSDASRREILYNKNEQEFARLKQKIQSLGKDVEANANVVDDLEHKLNEADHHLKPVELPNAHGGGKVKIVHDVLQKEGTPAVTFHQLVQPPQGARICPSHDIKYSSDSSIQMSQAYDSIPFDNINGGVWKQGWNIQYDSKKILEEKKLEIIVVPHSHCDPGWLDTFEGYYQAQTKNILDGMLNFLPNKPDMKFIYAEMSFFELWWSTLKNEERKTVKKLLDQGQFEIVTGAWVMTDEANAYYYSTVMEMIEGHEFLINQLGKQFYL</sequence>
<dbReference type="GO" id="GO:0006491">
    <property type="term" value="P:N-glycan processing"/>
    <property type="evidence" value="ECO:0007669"/>
    <property type="project" value="TreeGrafter"/>
</dbReference>
<dbReference type="GO" id="GO:0006013">
    <property type="term" value="P:mannose metabolic process"/>
    <property type="evidence" value="ECO:0007669"/>
    <property type="project" value="InterPro"/>
</dbReference>
<dbReference type="Pfam" id="PF01074">
    <property type="entry name" value="Glyco_hydro_38N"/>
    <property type="match status" value="1"/>
</dbReference>
<accession>A0A914XYR1</accession>
<dbReference type="SUPFAM" id="SSF88713">
    <property type="entry name" value="Glycoside hydrolase/deacetylase"/>
    <property type="match status" value="1"/>
</dbReference>
<reference evidence="4" key="1">
    <citation type="submission" date="2022-11" db="UniProtKB">
        <authorList>
            <consortium name="WormBaseParasite"/>
        </authorList>
    </citation>
    <scope>IDENTIFICATION</scope>
</reference>
<dbReference type="GO" id="GO:0000139">
    <property type="term" value="C:Golgi membrane"/>
    <property type="evidence" value="ECO:0007669"/>
    <property type="project" value="TreeGrafter"/>
</dbReference>
<dbReference type="InterPro" id="IPR000602">
    <property type="entry name" value="Glyco_hydro_38_N"/>
</dbReference>
<dbReference type="PANTHER" id="PTHR11607:SF3">
    <property type="entry name" value="LYSOSOMAL ALPHA-MANNOSIDASE"/>
    <property type="match status" value="1"/>
</dbReference>
<dbReference type="InterPro" id="IPR011330">
    <property type="entry name" value="Glyco_hydro/deAcase_b/a-brl"/>
</dbReference>
<dbReference type="InterPro" id="IPR027291">
    <property type="entry name" value="Glyco_hydro_38_N_sf"/>
</dbReference>
<feature type="transmembrane region" description="Helical" evidence="1">
    <location>
        <begin position="6"/>
        <end position="25"/>
    </location>
</feature>
<proteinExistence type="predicted"/>
<dbReference type="AlphaFoldDB" id="A0A914XYR1"/>
<keyword evidence="1" id="KW-0472">Membrane</keyword>
<dbReference type="Gene3D" id="3.20.110.10">
    <property type="entry name" value="Glycoside hydrolase 38, N terminal domain"/>
    <property type="match status" value="1"/>
</dbReference>
<evidence type="ECO:0000313" key="4">
    <source>
        <dbReference type="WBParaSite" id="PSU_v2.g11672.t1"/>
    </source>
</evidence>
<protein>
    <submittedName>
        <fullName evidence="4">Glycoside hydrolase family 38 N-terminal domain-containing protein</fullName>
    </submittedName>
</protein>
<organism evidence="3 4">
    <name type="scientific">Panagrolaimus superbus</name>
    <dbReference type="NCBI Taxonomy" id="310955"/>
    <lineage>
        <taxon>Eukaryota</taxon>
        <taxon>Metazoa</taxon>
        <taxon>Ecdysozoa</taxon>
        <taxon>Nematoda</taxon>
        <taxon>Chromadorea</taxon>
        <taxon>Rhabditida</taxon>
        <taxon>Tylenchina</taxon>
        <taxon>Panagrolaimomorpha</taxon>
        <taxon>Panagrolaimoidea</taxon>
        <taxon>Panagrolaimidae</taxon>
        <taxon>Panagrolaimus</taxon>
    </lineage>
</organism>
<evidence type="ECO:0000313" key="3">
    <source>
        <dbReference type="Proteomes" id="UP000887577"/>
    </source>
</evidence>
<keyword evidence="1" id="KW-0812">Transmembrane</keyword>
<dbReference type="Proteomes" id="UP000887577">
    <property type="component" value="Unplaced"/>
</dbReference>
<dbReference type="PANTHER" id="PTHR11607">
    <property type="entry name" value="ALPHA-MANNOSIDASE"/>
    <property type="match status" value="1"/>
</dbReference>